<dbReference type="SUPFAM" id="SSF117018">
    <property type="entry name" value="ATP-dependent DNA ligase DNA-binding domain"/>
    <property type="match status" value="1"/>
</dbReference>
<evidence type="ECO:0000256" key="3">
    <source>
        <dbReference type="ARBA" id="ARBA00022705"/>
    </source>
</evidence>
<dbReference type="Gene3D" id="1.10.3260.10">
    <property type="entry name" value="DNA ligase, ATP-dependent, N-terminal domain"/>
    <property type="match status" value="1"/>
</dbReference>
<dbReference type="SUPFAM" id="SSF50249">
    <property type="entry name" value="Nucleic acid-binding proteins"/>
    <property type="match status" value="1"/>
</dbReference>
<dbReference type="GO" id="GO:0006310">
    <property type="term" value="P:DNA recombination"/>
    <property type="evidence" value="ECO:0007669"/>
    <property type="project" value="UniProtKB-KW"/>
</dbReference>
<evidence type="ECO:0000256" key="7">
    <source>
        <dbReference type="RuleBase" id="RU000617"/>
    </source>
</evidence>
<dbReference type="GO" id="GO:0005524">
    <property type="term" value="F:ATP binding"/>
    <property type="evidence" value="ECO:0007669"/>
    <property type="project" value="UniProtKB-KW"/>
</dbReference>
<dbReference type="GO" id="GO:0071897">
    <property type="term" value="P:DNA biosynthetic process"/>
    <property type="evidence" value="ECO:0007669"/>
    <property type="project" value="InterPro"/>
</dbReference>
<evidence type="ECO:0000313" key="12">
    <source>
        <dbReference type="Proteomes" id="UP000799421"/>
    </source>
</evidence>
<dbReference type="FunFam" id="2.40.50.140:FF:000062">
    <property type="entry name" value="DNA ligase"/>
    <property type="match status" value="1"/>
</dbReference>
<dbReference type="Gene3D" id="3.30.470.30">
    <property type="entry name" value="DNA ligase/mRNA capping enzyme"/>
    <property type="match status" value="1"/>
</dbReference>
<dbReference type="PROSITE" id="PS50160">
    <property type="entry name" value="DNA_LIGASE_A3"/>
    <property type="match status" value="1"/>
</dbReference>
<dbReference type="PANTHER" id="PTHR45674">
    <property type="entry name" value="DNA LIGASE 1/3 FAMILY MEMBER"/>
    <property type="match status" value="1"/>
</dbReference>
<evidence type="ECO:0000256" key="8">
    <source>
        <dbReference type="RuleBase" id="RU004196"/>
    </source>
</evidence>
<dbReference type="AlphaFoldDB" id="A0A6A7BWV1"/>
<keyword evidence="7" id="KW-0227">DNA damage</keyword>
<feature type="region of interest" description="Disordered" evidence="9">
    <location>
        <begin position="1"/>
        <end position="46"/>
    </location>
</feature>
<protein>
    <recommendedName>
        <fullName evidence="7">DNA ligase</fullName>
        <ecNumber evidence="7">6.5.1.1</ecNumber>
    </recommendedName>
</protein>
<dbReference type="GO" id="GO:0005634">
    <property type="term" value="C:nucleus"/>
    <property type="evidence" value="ECO:0007669"/>
    <property type="project" value="TreeGrafter"/>
</dbReference>
<dbReference type="InterPro" id="IPR050191">
    <property type="entry name" value="ATP-dep_DNA_ligase"/>
</dbReference>
<dbReference type="NCBIfam" id="TIGR00574">
    <property type="entry name" value="dnl1"/>
    <property type="match status" value="1"/>
</dbReference>
<keyword evidence="5 7" id="KW-0067">ATP-binding</keyword>
<name>A0A6A7BWV1_9PEZI</name>
<keyword evidence="7" id="KW-0234">DNA repair</keyword>
<dbReference type="Pfam" id="PF01068">
    <property type="entry name" value="DNA_ligase_A_M"/>
    <property type="match status" value="1"/>
</dbReference>
<dbReference type="SUPFAM" id="SSF56091">
    <property type="entry name" value="DNA ligase/mRNA capping enzyme, catalytic domain"/>
    <property type="match status" value="1"/>
</dbReference>
<dbReference type="CDD" id="cd07900">
    <property type="entry name" value="Adenylation_DNA_ligase_I_Euk"/>
    <property type="match status" value="1"/>
</dbReference>
<evidence type="ECO:0000313" key="11">
    <source>
        <dbReference type="EMBL" id="KAF2859552.1"/>
    </source>
</evidence>
<dbReference type="InterPro" id="IPR000977">
    <property type="entry name" value="DNA_ligase_ATP-dep"/>
</dbReference>
<keyword evidence="2 7" id="KW-0436">Ligase</keyword>
<dbReference type="Gene3D" id="2.40.50.140">
    <property type="entry name" value="Nucleic acid-binding proteins"/>
    <property type="match status" value="1"/>
</dbReference>
<dbReference type="GO" id="GO:0003677">
    <property type="term" value="F:DNA binding"/>
    <property type="evidence" value="ECO:0007669"/>
    <property type="project" value="InterPro"/>
</dbReference>
<dbReference type="InterPro" id="IPR036599">
    <property type="entry name" value="DNA_ligase_N_sf"/>
</dbReference>
<dbReference type="InterPro" id="IPR012308">
    <property type="entry name" value="DNA_ligase_ATP-dep_N"/>
</dbReference>
<gene>
    <name evidence="11" type="ORF">K470DRAFT_218838</name>
</gene>
<dbReference type="GO" id="GO:0006273">
    <property type="term" value="P:lagging strand elongation"/>
    <property type="evidence" value="ECO:0007669"/>
    <property type="project" value="TreeGrafter"/>
</dbReference>
<dbReference type="Gene3D" id="3.30.1490.70">
    <property type="match status" value="1"/>
</dbReference>
<evidence type="ECO:0000256" key="5">
    <source>
        <dbReference type="ARBA" id="ARBA00022840"/>
    </source>
</evidence>
<dbReference type="InterPro" id="IPR016059">
    <property type="entry name" value="DNA_ligase_ATP-dep_CS"/>
</dbReference>
<dbReference type="EC" id="6.5.1.1" evidence="7"/>
<comment type="similarity">
    <text evidence="1 8">Belongs to the ATP-dependent DNA ligase family.</text>
</comment>
<evidence type="ECO:0000256" key="9">
    <source>
        <dbReference type="SAM" id="MobiDB-lite"/>
    </source>
</evidence>
<dbReference type="InterPro" id="IPR012309">
    <property type="entry name" value="DNA_ligase_ATP-dep_C"/>
</dbReference>
<dbReference type="Proteomes" id="UP000799421">
    <property type="component" value="Unassembled WGS sequence"/>
</dbReference>
<dbReference type="Pfam" id="PF04679">
    <property type="entry name" value="DNA_ligase_A_C"/>
    <property type="match status" value="1"/>
</dbReference>
<proteinExistence type="inferred from homology"/>
<organism evidence="11 12">
    <name type="scientific">Piedraia hortae CBS 480.64</name>
    <dbReference type="NCBI Taxonomy" id="1314780"/>
    <lineage>
        <taxon>Eukaryota</taxon>
        <taxon>Fungi</taxon>
        <taxon>Dikarya</taxon>
        <taxon>Ascomycota</taxon>
        <taxon>Pezizomycotina</taxon>
        <taxon>Dothideomycetes</taxon>
        <taxon>Dothideomycetidae</taxon>
        <taxon>Capnodiales</taxon>
        <taxon>Piedraiaceae</taxon>
        <taxon>Piedraia</taxon>
    </lineage>
</organism>
<evidence type="ECO:0000256" key="4">
    <source>
        <dbReference type="ARBA" id="ARBA00022741"/>
    </source>
</evidence>
<dbReference type="CDD" id="cd07969">
    <property type="entry name" value="OBF_DNA_ligase_I"/>
    <property type="match status" value="1"/>
</dbReference>
<dbReference type="FunFam" id="3.30.470.30:FF:000009">
    <property type="entry name" value="DNA ligase"/>
    <property type="match status" value="1"/>
</dbReference>
<dbReference type="GO" id="GO:0003910">
    <property type="term" value="F:DNA ligase (ATP) activity"/>
    <property type="evidence" value="ECO:0007669"/>
    <property type="project" value="UniProtKB-EC"/>
</dbReference>
<keyword evidence="7" id="KW-0233">DNA recombination</keyword>
<dbReference type="InterPro" id="IPR012340">
    <property type="entry name" value="NA-bd_OB-fold"/>
</dbReference>
<dbReference type="OrthoDB" id="206088at2759"/>
<comment type="catalytic activity">
    <reaction evidence="6 7">
        <text>ATP + (deoxyribonucleotide)n-3'-hydroxyl + 5'-phospho-(deoxyribonucleotide)m = (deoxyribonucleotide)n+m + AMP + diphosphate.</text>
        <dbReference type="EC" id="6.5.1.1"/>
    </reaction>
</comment>
<keyword evidence="12" id="KW-1185">Reference proteome</keyword>
<keyword evidence="4 7" id="KW-0547">Nucleotide-binding</keyword>
<feature type="domain" description="ATP-dependent DNA ligase family profile" evidence="10">
    <location>
        <begin position="507"/>
        <end position="656"/>
    </location>
</feature>
<evidence type="ECO:0000259" key="10">
    <source>
        <dbReference type="PROSITE" id="PS50160"/>
    </source>
</evidence>
<accession>A0A6A7BWV1</accession>
<keyword evidence="3" id="KW-0235">DNA replication</keyword>
<dbReference type="Pfam" id="PF04675">
    <property type="entry name" value="DNA_ligase_A_N"/>
    <property type="match status" value="1"/>
</dbReference>
<evidence type="ECO:0000256" key="2">
    <source>
        <dbReference type="ARBA" id="ARBA00022598"/>
    </source>
</evidence>
<dbReference type="PROSITE" id="PS00697">
    <property type="entry name" value="DNA_LIGASE_A1"/>
    <property type="match status" value="1"/>
</dbReference>
<evidence type="ECO:0000256" key="1">
    <source>
        <dbReference type="ARBA" id="ARBA00007572"/>
    </source>
</evidence>
<dbReference type="EMBL" id="MU005991">
    <property type="protein sequence ID" value="KAF2859552.1"/>
    <property type="molecule type" value="Genomic_DNA"/>
</dbReference>
<dbReference type="GO" id="GO:0006281">
    <property type="term" value="P:DNA repair"/>
    <property type="evidence" value="ECO:0007669"/>
    <property type="project" value="UniProtKB-KW"/>
</dbReference>
<sequence length="784" mass="86763">MTSSKTTTPSKKRKRDSSPPTRNLDFFFAKRPNPNSVAEEPEGSLTDEQLARKLQAAEDALAAPSAASHETIGTDEALARKLQTGWSASEDATRETPQVLTLQPTSTTAEDVISSIPLTQDIVTFNPSTYTDLLERAWQQGSATYSLLTHSFTLINSTRSRIAIITILTNTLRVLLVHNPTSLLPAIYLCTNTLSPPWVPTELGIGGSLISKGLKRACGLDDATLRSLHHKLGDAGDVAATAKRKQSRTLVKPKPLTIKGVYESLLKIADAKGKGSQEIKQGIVEGLIRNAQGPEECRFIVRTLSQHLRIGAVRGTMLIALARACAVTQSTGREYVVYDIEGLRRLAKADLAGVWAQAEERVKAAFAKRPDYGLLVPRLMEVGVKEGTDALGGMQLHVPVMPMLGGITRDVGEMIQTLRGRAFTCEYKYDGQRAQVHCDGEGKVKIFSRHLEDMTEKYPDLVALVPKVKGEVKDFVLEGEVVAVDRETGELKPFQTLANRAKKDVGLESVKVDVCFFAFDLMFVDGEELLDNPLRERRGLLRSLFVQIPHHFTWVESLDAEATDLESVSAFLKKAIAAKCEGIMVKVLDNLADAPEKRKKALLATYEPDKRLDSWLKVKKDYSLSADTIDLIPVGGWHGQGRKNAWWSPILLACRNEESGTLEVVTKCMSGFTDAFYKANKEKYSEDGINVISRPAYIEYAGEPNVWFEPQEVWEMAFADITLSPTYTAAIGLVSEERGLSLRFPRFLRVKEDKTIEEASTNEFLAELYRKQGSKKEEDSDHFG</sequence>
<dbReference type="PANTHER" id="PTHR45674:SF9">
    <property type="entry name" value="DNA LIGASE 3"/>
    <property type="match status" value="1"/>
</dbReference>
<evidence type="ECO:0000256" key="6">
    <source>
        <dbReference type="ARBA" id="ARBA00034003"/>
    </source>
</evidence>
<reference evidence="11" key="1">
    <citation type="journal article" date="2020" name="Stud. Mycol.">
        <title>101 Dothideomycetes genomes: a test case for predicting lifestyles and emergence of pathogens.</title>
        <authorList>
            <person name="Haridas S."/>
            <person name="Albert R."/>
            <person name="Binder M."/>
            <person name="Bloem J."/>
            <person name="Labutti K."/>
            <person name="Salamov A."/>
            <person name="Andreopoulos B."/>
            <person name="Baker S."/>
            <person name="Barry K."/>
            <person name="Bills G."/>
            <person name="Bluhm B."/>
            <person name="Cannon C."/>
            <person name="Castanera R."/>
            <person name="Culley D."/>
            <person name="Daum C."/>
            <person name="Ezra D."/>
            <person name="Gonzalez J."/>
            <person name="Henrissat B."/>
            <person name="Kuo A."/>
            <person name="Liang C."/>
            <person name="Lipzen A."/>
            <person name="Lutzoni F."/>
            <person name="Magnuson J."/>
            <person name="Mondo S."/>
            <person name="Nolan M."/>
            <person name="Ohm R."/>
            <person name="Pangilinan J."/>
            <person name="Park H.-J."/>
            <person name="Ramirez L."/>
            <person name="Alfaro M."/>
            <person name="Sun H."/>
            <person name="Tritt A."/>
            <person name="Yoshinaga Y."/>
            <person name="Zwiers L.-H."/>
            <person name="Turgeon B."/>
            <person name="Goodwin S."/>
            <person name="Spatafora J."/>
            <person name="Crous P."/>
            <person name="Grigoriev I."/>
        </authorList>
    </citation>
    <scope>NUCLEOTIDE SEQUENCE</scope>
    <source>
        <strain evidence="11">CBS 480.64</strain>
    </source>
</reference>
<dbReference type="InterPro" id="IPR012310">
    <property type="entry name" value="DNA_ligase_ATP-dep_cent"/>
</dbReference>